<evidence type="ECO:0000256" key="1">
    <source>
        <dbReference type="SAM" id="Phobius"/>
    </source>
</evidence>
<proteinExistence type="predicted"/>
<reference evidence="2 3" key="1">
    <citation type="submission" date="2016-11" db="EMBL/GenBank/DDBJ databases">
        <authorList>
            <person name="Jaros S."/>
            <person name="Januszkiewicz K."/>
            <person name="Wedrychowicz H."/>
        </authorList>
    </citation>
    <scope>NUCLEOTIDE SEQUENCE [LARGE SCALE GENOMIC DNA]</scope>
    <source>
        <strain evidence="2 3">DSM 44666</strain>
    </source>
</reference>
<keyword evidence="3" id="KW-1185">Reference proteome</keyword>
<feature type="transmembrane region" description="Helical" evidence="1">
    <location>
        <begin position="39"/>
        <end position="62"/>
    </location>
</feature>
<organism evidence="2 3">
    <name type="scientific">Seinonella peptonophila</name>
    <dbReference type="NCBI Taxonomy" id="112248"/>
    <lineage>
        <taxon>Bacteria</taxon>
        <taxon>Bacillati</taxon>
        <taxon>Bacillota</taxon>
        <taxon>Bacilli</taxon>
        <taxon>Bacillales</taxon>
        <taxon>Thermoactinomycetaceae</taxon>
        <taxon>Seinonella</taxon>
    </lineage>
</organism>
<accession>A0A1M4YRV1</accession>
<sequence length="165" mass="19877">MSLDTQIMTISVMLSSGLLLGLVLDLYQLVKERLCLTDWVTSLVDLFYWLGSAFLIFALLFWSNWGELRFYIFIAIIVGFLLYYRYFRLWLNRPLCLLIRLIEILITGFMQLCYYLFWVPLIFLVQMLKRIFGVASMPLRWMFRPIMTRFQTWLNKLRSNPNKEK</sequence>
<keyword evidence="1" id="KW-1133">Transmembrane helix</keyword>
<dbReference type="EMBL" id="FQVL01000007">
    <property type="protein sequence ID" value="SHF08431.1"/>
    <property type="molecule type" value="Genomic_DNA"/>
</dbReference>
<feature type="transmembrane region" description="Helical" evidence="1">
    <location>
        <begin position="68"/>
        <end position="86"/>
    </location>
</feature>
<dbReference type="OrthoDB" id="1653819at2"/>
<dbReference type="InterPro" id="IPR019074">
    <property type="entry name" value="YabQ"/>
</dbReference>
<protein>
    <submittedName>
        <fullName evidence="2">Spore cortex biosynthesis protein YabQ</fullName>
    </submittedName>
</protein>
<dbReference type="RefSeq" id="WP_073155114.1">
    <property type="nucleotide sequence ID" value="NZ_FQVL01000007.1"/>
</dbReference>
<evidence type="ECO:0000313" key="3">
    <source>
        <dbReference type="Proteomes" id="UP000184476"/>
    </source>
</evidence>
<feature type="transmembrane region" description="Helical" evidence="1">
    <location>
        <begin position="6"/>
        <end position="27"/>
    </location>
</feature>
<dbReference type="NCBIfam" id="TIGR02893">
    <property type="entry name" value="spore_yabQ"/>
    <property type="match status" value="1"/>
</dbReference>
<keyword evidence="1" id="KW-0812">Transmembrane</keyword>
<dbReference type="AlphaFoldDB" id="A0A1M4YRV1"/>
<dbReference type="STRING" id="112248.SAMN05444392_107105"/>
<dbReference type="Proteomes" id="UP000184476">
    <property type="component" value="Unassembled WGS sequence"/>
</dbReference>
<dbReference type="Pfam" id="PF09578">
    <property type="entry name" value="Spore_YabQ"/>
    <property type="match status" value="1"/>
</dbReference>
<feature type="transmembrane region" description="Helical" evidence="1">
    <location>
        <begin position="98"/>
        <end position="117"/>
    </location>
</feature>
<keyword evidence="1" id="KW-0472">Membrane</keyword>
<gene>
    <name evidence="2" type="ORF">SAMN05444392_107105</name>
</gene>
<evidence type="ECO:0000313" key="2">
    <source>
        <dbReference type="EMBL" id="SHF08431.1"/>
    </source>
</evidence>
<name>A0A1M4YRV1_9BACL</name>